<evidence type="ECO:0000313" key="3">
    <source>
        <dbReference type="Proteomes" id="UP000198893"/>
    </source>
</evidence>
<keyword evidence="1" id="KW-0732">Signal</keyword>
<dbReference type="InterPro" id="IPR021457">
    <property type="entry name" value="DUF3108"/>
</dbReference>
<evidence type="ECO:0000313" key="2">
    <source>
        <dbReference type="EMBL" id="SEO03924.1"/>
    </source>
</evidence>
<evidence type="ECO:0008006" key="4">
    <source>
        <dbReference type="Google" id="ProtNLM"/>
    </source>
</evidence>
<dbReference type="STRING" id="569882.SAMN04490248_101123"/>
<dbReference type="AlphaFoldDB" id="A0A1H8LFJ6"/>
<proteinExistence type="predicted"/>
<protein>
    <recommendedName>
        <fullName evidence="4">DUF3108 domain-containing protein</fullName>
    </recommendedName>
</protein>
<dbReference type="EMBL" id="FODS01000001">
    <property type="protein sequence ID" value="SEO03924.1"/>
    <property type="molecule type" value="Genomic_DNA"/>
</dbReference>
<accession>A0A1H8LFJ6</accession>
<feature type="chain" id="PRO_5011686062" description="DUF3108 domain-containing protein" evidence="1">
    <location>
        <begin position="34"/>
        <end position="249"/>
    </location>
</feature>
<dbReference type="Proteomes" id="UP000198893">
    <property type="component" value="Unassembled WGS sequence"/>
</dbReference>
<feature type="signal peptide" evidence="1">
    <location>
        <begin position="1"/>
        <end position="33"/>
    </location>
</feature>
<reference evidence="2 3" key="1">
    <citation type="submission" date="2016-10" db="EMBL/GenBank/DDBJ databases">
        <authorList>
            <person name="de Groot N.N."/>
        </authorList>
    </citation>
    <scope>NUCLEOTIDE SEQUENCE [LARGE SCALE GENOMIC DNA]</scope>
    <source>
        <strain evidence="2 3">DSM 27842</strain>
    </source>
</reference>
<evidence type="ECO:0000256" key="1">
    <source>
        <dbReference type="SAM" id="SignalP"/>
    </source>
</evidence>
<dbReference type="OrthoDB" id="7844015at2"/>
<dbReference type="Pfam" id="PF11306">
    <property type="entry name" value="DUF3108"/>
    <property type="match status" value="1"/>
</dbReference>
<sequence length="249" mass="27120">MPCPRLACPARAARWHAFLLAAMLGCLALPAQAGEQAWSVHAFGIKVGEMRLKVSEADARYTGAAAFRTTGLAGVLRRIRFSITSHGRLVSGRYQPDGYDGQIDTGKRVSETRLDFAGTVPRKVSGAQDPAVPIPDAAKRGAHDPMTVMWQVLRDQSDETLCAFDQTQFDGTRLTRITLSARKQVDEGTVTCNGRYDRIGGYSDEELAEMATSPLSVTYRAVGAEGARWRAEGLSIVTRHGTATLHRRD</sequence>
<dbReference type="PROSITE" id="PS51257">
    <property type="entry name" value="PROKAR_LIPOPROTEIN"/>
    <property type="match status" value="1"/>
</dbReference>
<gene>
    <name evidence="2" type="ORF">SAMN04490248_101123</name>
</gene>
<keyword evidence="3" id="KW-1185">Reference proteome</keyword>
<organism evidence="2 3">
    <name type="scientific">Salinihabitans flavidus</name>
    <dbReference type="NCBI Taxonomy" id="569882"/>
    <lineage>
        <taxon>Bacteria</taxon>
        <taxon>Pseudomonadati</taxon>
        <taxon>Pseudomonadota</taxon>
        <taxon>Alphaproteobacteria</taxon>
        <taxon>Rhodobacterales</taxon>
        <taxon>Roseobacteraceae</taxon>
        <taxon>Salinihabitans</taxon>
    </lineage>
</organism>
<name>A0A1H8LFJ6_9RHOB</name>
<dbReference type="RefSeq" id="WP_093114694.1">
    <property type="nucleotide sequence ID" value="NZ_FODS01000001.1"/>
</dbReference>